<evidence type="ECO:0000313" key="5">
    <source>
        <dbReference type="Proteomes" id="UP000319722"/>
    </source>
</evidence>
<dbReference type="CDD" id="cd06818">
    <property type="entry name" value="PLPDE_III_cryptic_DSD"/>
    <property type="match status" value="1"/>
</dbReference>
<organism evidence="4 5">
    <name type="scientific">Variovorax beijingensis</name>
    <dbReference type="NCBI Taxonomy" id="2496117"/>
    <lineage>
        <taxon>Bacteria</taxon>
        <taxon>Pseudomonadati</taxon>
        <taxon>Pseudomonadota</taxon>
        <taxon>Betaproteobacteria</taxon>
        <taxon>Burkholderiales</taxon>
        <taxon>Comamonadaceae</taxon>
        <taxon>Variovorax</taxon>
    </lineage>
</organism>
<dbReference type="PANTHER" id="PTHR28004:SF8">
    <property type="entry name" value="D-SERINE DEAMINASE"/>
    <property type="match status" value="1"/>
</dbReference>
<dbReference type="GO" id="GO:0016829">
    <property type="term" value="F:lyase activity"/>
    <property type="evidence" value="ECO:0007669"/>
    <property type="project" value="UniProtKB-KW"/>
</dbReference>
<dbReference type="Gene3D" id="3.20.20.10">
    <property type="entry name" value="Alanine racemase"/>
    <property type="match status" value="1"/>
</dbReference>
<dbReference type="SMART" id="SM01119">
    <property type="entry name" value="D-ser_dehydrat"/>
    <property type="match status" value="1"/>
</dbReference>
<comment type="caution">
    <text evidence="4">The sequence shown here is derived from an EMBL/GenBank/DDBJ whole genome shotgun (WGS) entry which is preliminary data.</text>
</comment>
<evidence type="ECO:0000256" key="1">
    <source>
        <dbReference type="ARBA" id="ARBA00005323"/>
    </source>
</evidence>
<feature type="domain" description="D-serine dehydratase-like" evidence="3">
    <location>
        <begin position="323"/>
        <end position="425"/>
    </location>
</feature>
<dbReference type="Pfam" id="PF01168">
    <property type="entry name" value="Ala_racemase_N"/>
    <property type="match status" value="1"/>
</dbReference>
<dbReference type="InterPro" id="IPR001608">
    <property type="entry name" value="Ala_racemase_N"/>
</dbReference>
<dbReference type="Proteomes" id="UP000319722">
    <property type="component" value="Unassembled WGS sequence"/>
</dbReference>
<evidence type="ECO:0000313" key="4">
    <source>
        <dbReference type="EMBL" id="TWD88645.1"/>
    </source>
</evidence>
<reference evidence="4 5" key="1">
    <citation type="submission" date="2019-06" db="EMBL/GenBank/DDBJ databases">
        <title>Sorghum-associated microbial communities from plants grown in Nebraska, USA.</title>
        <authorList>
            <person name="Schachtman D."/>
        </authorList>
    </citation>
    <scope>NUCLEOTIDE SEQUENCE [LARGE SCALE GENOMIC DNA]</scope>
    <source>
        <strain evidence="4 5">T529</strain>
    </source>
</reference>
<dbReference type="PANTHER" id="PTHR28004">
    <property type="entry name" value="ZGC:162816-RELATED"/>
    <property type="match status" value="1"/>
</dbReference>
<dbReference type="Pfam" id="PF14031">
    <property type="entry name" value="D-ser_dehydrat"/>
    <property type="match status" value="1"/>
</dbReference>
<sequence length="438" mass="47525">MTMTDTAATADKDFNDPLLGNSFKGYPRTQPPRRRSEVGAAGWNVLAGDLPLPLAVLKREALEHNLAWMQSRVREWGIDLAPHGKTTMSPQLFQRQLDAGAWGLTFATVTQLGVGVAAGARRTLIANQVVSDEDLAGIQLLLQAHADLRVVFLVDSLAQLALIEDWSKRHPESVPFEVMLEIGVEGARTGCRTQEEAVALATRLRASDAVKLVGIETYEGQGATGASEPDTAYATALMDRVEAIARHCDAQQLFETDEVLVSAGGSAIFDLVAGRLKPALGSPVRGLLRSGCYVTHDHGFYKRMVSAVDERLGCDCGESLRPAMEVWATVQSRPEPGLAILAVGKRDISFDLSMPVPIARAARGMLEAQAVPAGWKITALNDQHAYLRWDAAEEAQAPVVGDRVGLGISHPCTTFDKWHWMPVVEENYRVSDAVAMHF</sequence>
<dbReference type="InterPro" id="IPR026956">
    <property type="entry name" value="D-ser_dehydrat-like_dom"/>
</dbReference>
<proteinExistence type="inferred from homology"/>
<dbReference type="Gene3D" id="2.40.37.20">
    <property type="entry name" value="D-serine dehydratase-like domain"/>
    <property type="match status" value="1"/>
</dbReference>
<dbReference type="EMBL" id="VIVL01000002">
    <property type="protein sequence ID" value="TWD88645.1"/>
    <property type="molecule type" value="Genomic_DNA"/>
</dbReference>
<evidence type="ECO:0000259" key="3">
    <source>
        <dbReference type="SMART" id="SM01119"/>
    </source>
</evidence>
<comment type="similarity">
    <text evidence="1">Belongs to the DSD1 family.</text>
</comment>
<accession>A0A561CBS2</accession>
<evidence type="ECO:0000256" key="2">
    <source>
        <dbReference type="ARBA" id="ARBA00023239"/>
    </source>
</evidence>
<dbReference type="AlphaFoldDB" id="A0A561CBS2"/>
<dbReference type="InterPro" id="IPR051466">
    <property type="entry name" value="D-amino_acid_metab_enzyme"/>
</dbReference>
<dbReference type="InterPro" id="IPR029066">
    <property type="entry name" value="PLP-binding_barrel"/>
</dbReference>
<gene>
    <name evidence="4" type="ORF">FB547_102348</name>
</gene>
<name>A0A561CBS2_9BURK</name>
<dbReference type="InterPro" id="IPR042208">
    <property type="entry name" value="D-ser_dehydrat-like_sf"/>
</dbReference>
<keyword evidence="2" id="KW-0456">Lyase</keyword>
<dbReference type="OrthoDB" id="9811417at2"/>
<protein>
    <submittedName>
        <fullName evidence="4">D-serine dehydratase</fullName>
    </submittedName>
</protein>
<dbReference type="SUPFAM" id="SSF51419">
    <property type="entry name" value="PLP-binding barrel"/>
    <property type="match status" value="1"/>
</dbReference>